<dbReference type="Gene3D" id="1.10.60.30">
    <property type="entry name" value="PSPTO4464-like domains"/>
    <property type="match status" value="2"/>
</dbReference>
<keyword evidence="1 5" id="KW-0963">Cytoplasm</keyword>
<dbReference type="EMBL" id="SNYK01000007">
    <property type="protein sequence ID" value="TDQ37525.1"/>
    <property type="molecule type" value="Genomic_DNA"/>
</dbReference>
<organism evidence="6 7">
    <name type="scientific">Thiopseudomonas denitrificans</name>
    <dbReference type="NCBI Taxonomy" id="1501432"/>
    <lineage>
        <taxon>Bacteria</taxon>
        <taxon>Pseudomonadati</taxon>
        <taxon>Pseudomonadota</taxon>
        <taxon>Gammaproteobacteria</taxon>
        <taxon>Pseudomonadales</taxon>
        <taxon>Pseudomonadaceae</taxon>
        <taxon>Thiopseudomonas</taxon>
    </lineage>
</organism>
<dbReference type="GO" id="GO:0043022">
    <property type="term" value="F:ribosome binding"/>
    <property type="evidence" value="ECO:0007669"/>
    <property type="project" value="UniProtKB-UniRule"/>
</dbReference>
<keyword evidence="7" id="KW-1185">Reference proteome</keyword>
<name>A0A4R6TZU6_9GAMM</name>
<evidence type="ECO:0000256" key="1">
    <source>
        <dbReference type="ARBA" id="ARBA00022490"/>
    </source>
</evidence>
<dbReference type="SUPFAM" id="SSF158710">
    <property type="entry name" value="PSPTO4464-like"/>
    <property type="match status" value="1"/>
</dbReference>
<dbReference type="GO" id="GO:0019843">
    <property type="term" value="F:rRNA binding"/>
    <property type="evidence" value="ECO:0007669"/>
    <property type="project" value="UniProtKB-UniRule"/>
</dbReference>
<comment type="similarity">
    <text evidence="5">Belongs to the DarP family.</text>
</comment>
<dbReference type="Proteomes" id="UP000294575">
    <property type="component" value="Unassembled WGS sequence"/>
</dbReference>
<dbReference type="GO" id="GO:0005829">
    <property type="term" value="C:cytosol"/>
    <property type="evidence" value="ECO:0007669"/>
    <property type="project" value="TreeGrafter"/>
</dbReference>
<evidence type="ECO:0000256" key="4">
    <source>
        <dbReference type="ARBA" id="ARBA00022884"/>
    </source>
</evidence>
<sequence>MSEHLEDDFIEEKSKTQVKREFLALQDLGARLAGLKPDILNRLPLNDALLKALEESPRHTKHIARKRHNQYLGKLLRGHDVEAIQSVLDNFDSASREYNNRFHQLERWRERLLDEGDDALQELMLEYPDIDSQHLRGLIRQAQHERAREKPPLAARKLFKYLREMAEQNL</sequence>
<evidence type="ECO:0000256" key="3">
    <source>
        <dbReference type="ARBA" id="ARBA00022730"/>
    </source>
</evidence>
<dbReference type="CDD" id="cd16331">
    <property type="entry name" value="YjgA-like"/>
    <property type="match status" value="1"/>
</dbReference>
<evidence type="ECO:0000256" key="5">
    <source>
        <dbReference type="HAMAP-Rule" id="MF_00765"/>
    </source>
</evidence>
<dbReference type="InterPro" id="IPR023153">
    <property type="entry name" value="DarP_sf"/>
</dbReference>
<comment type="subcellular location">
    <subcellularLocation>
        <location evidence="5">Cytoplasm</location>
    </subcellularLocation>
    <text evidence="5">Associates with late stage pre-50S ribosomal subunits.</text>
</comment>
<evidence type="ECO:0000313" key="7">
    <source>
        <dbReference type="Proteomes" id="UP000294575"/>
    </source>
</evidence>
<dbReference type="PIRSF" id="PIRSF016183">
    <property type="entry name" value="UCP016183"/>
    <property type="match status" value="1"/>
</dbReference>
<keyword evidence="4 5" id="KW-0694">RNA-binding</keyword>
<dbReference type="Pfam" id="PF04751">
    <property type="entry name" value="DarP"/>
    <property type="match status" value="1"/>
</dbReference>
<dbReference type="GO" id="GO:1902626">
    <property type="term" value="P:assembly of large subunit precursor of preribosome"/>
    <property type="evidence" value="ECO:0007669"/>
    <property type="project" value="UniProtKB-UniRule"/>
</dbReference>
<evidence type="ECO:0000313" key="6">
    <source>
        <dbReference type="EMBL" id="TDQ37525.1"/>
    </source>
</evidence>
<dbReference type="PANTHER" id="PTHR38101:SF1">
    <property type="entry name" value="UPF0307 PROTEIN YJGA"/>
    <property type="match status" value="1"/>
</dbReference>
<dbReference type="FunFam" id="1.10.60.30:FF:000002">
    <property type="entry name" value="UPF0307 protein YjgA"/>
    <property type="match status" value="1"/>
</dbReference>
<evidence type="ECO:0000256" key="2">
    <source>
        <dbReference type="ARBA" id="ARBA00022517"/>
    </source>
</evidence>
<dbReference type="AlphaFoldDB" id="A0A4R6TZU6"/>
<reference evidence="6 7" key="1">
    <citation type="submission" date="2019-03" db="EMBL/GenBank/DDBJ databases">
        <title>Genomic Encyclopedia of Type Strains, Phase IV (KMG-IV): sequencing the most valuable type-strain genomes for metagenomic binning, comparative biology and taxonomic classification.</title>
        <authorList>
            <person name="Goeker M."/>
        </authorList>
    </citation>
    <scope>NUCLEOTIDE SEQUENCE [LARGE SCALE GENOMIC DNA]</scope>
    <source>
        <strain evidence="6 7">DSM 28679</strain>
    </source>
</reference>
<dbReference type="HAMAP" id="MF_00765">
    <property type="entry name" value="DarP"/>
    <property type="match status" value="1"/>
</dbReference>
<comment type="caution">
    <text evidence="6">The sequence shown here is derived from an EMBL/GenBank/DDBJ whole genome shotgun (WGS) entry which is preliminary data.</text>
</comment>
<dbReference type="OrthoDB" id="5293604at2"/>
<comment type="function">
    <text evidence="5">Member of a network of 50S ribosomal subunit biogenesis factors which assembles along the 30S-50S interface, preventing incorrect 23S rRNA structures from forming. Promotes peptidyl transferase center (PTC) maturation.</text>
</comment>
<gene>
    <name evidence="5" type="primary">darP</name>
    <name evidence="6" type="ORF">DFQ45_10730</name>
</gene>
<dbReference type="RefSeq" id="WP_101495658.1">
    <property type="nucleotide sequence ID" value="NZ_LNJZ01000002.1"/>
</dbReference>
<keyword evidence="2 5" id="KW-0690">Ribosome biogenesis</keyword>
<keyword evidence="3 5" id="KW-0699">rRNA-binding</keyword>
<dbReference type="PANTHER" id="PTHR38101">
    <property type="entry name" value="UPF0307 PROTEIN YJGA"/>
    <property type="match status" value="1"/>
</dbReference>
<proteinExistence type="inferred from homology"/>
<accession>A0A4R6TZU6</accession>
<dbReference type="InterPro" id="IPR006839">
    <property type="entry name" value="DarP"/>
</dbReference>
<dbReference type="NCBIfam" id="NF003593">
    <property type="entry name" value="PRK05255.1-1"/>
    <property type="match status" value="1"/>
</dbReference>
<protein>
    <recommendedName>
        <fullName evidence="5">Dual-action ribosomal maturation protein DarP</fullName>
    </recommendedName>
    <alternativeName>
        <fullName evidence="5">Large ribosomal subunit assembly factor DarP</fullName>
    </alternativeName>
</protein>